<dbReference type="GO" id="GO:0004725">
    <property type="term" value="F:protein tyrosine phosphatase activity"/>
    <property type="evidence" value="ECO:0007669"/>
    <property type="project" value="InterPro"/>
</dbReference>
<gene>
    <name evidence="3" type="ORF">MNOR_LOCUS10334</name>
</gene>
<keyword evidence="4" id="KW-1185">Reference proteome</keyword>
<dbReference type="EMBL" id="CAXKWB010005182">
    <property type="protein sequence ID" value="CAL4077140.1"/>
    <property type="molecule type" value="Genomic_DNA"/>
</dbReference>
<dbReference type="AlphaFoldDB" id="A0AAV2QCP4"/>
<feature type="non-terminal residue" evidence="3">
    <location>
        <position position="513"/>
    </location>
</feature>
<proteinExistence type="predicted"/>
<feature type="transmembrane region" description="Helical" evidence="1">
    <location>
        <begin position="289"/>
        <end position="313"/>
    </location>
</feature>
<keyword evidence="1" id="KW-0472">Membrane</keyword>
<organism evidence="3 4">
    <name type="scientific">Meganyctiphanes norvegica</name>
    <name type="common">Northern krill</name>
    <name type="synonym">Thysanopoda norvegica</name>
    <dbReference type="NCBI Taxonomy" id="48144"/>
    <lineage>
        <taxon>Eukaryota</taxon>
        <taxon>Metazoa</taxon>
        <taxon>Ecdysozoa</taxon>
        <taxon>Arthropoda</taxon>
        <taxon>Crustacea</taxon>
        <taxon>Multicrustacea</taxon>
        <taxon>Malacostraca</taxon>
        <taxon>Eumalacostraca</taxon>
        <taxon>Eucarida</taxon>
        <taxon>Euphausiacea</taxon>
        <taxon>Euphausiidae</taxon>
        <taxon>Meganyctiphanes</taxon>
    </lineage>
</organism>
<keyword evidence="1" id="KW-1133">Transmembrane helix</keyword>
<reference evidence="3 4" key="1">
    <citation type="submission" date="2024-05" db="EMBL/GenBank/DDBJ databases">
        <authorList>
            <person name="Wallberg A."/>
        </authorList>
    </citation>
    <scope>NUCLEOTIDE SEQUENCE [LARGE SCALE GENOMIC DNA]</scope>
</reference>
<evidence type="ECO:0000259" key="2">
    <source>
        <dbReference type="PROSITE" id="PS50055"/>
    </source>
</evidence>
<evidence type="ECO:0000313" key="4">
    <source>
        <dbReference type="Proteomes" id="UP001497623"/>
    </source>
</evidence>
<dbReference type="PANTHER" id="PTHR19134">
    <property type="entry name" value="RECEPTOR-TYPE TYROSINE-PROTEIN PHOSPHATASE"/>
    <property type="match status" value="1"/>
</dbReference>
<feature type="non-terminal residue" evidence="3">
    <location>
        <position position="1"/>
    </location>
</feature>
<feature type="domain" description="Tyrosine-protein phosphatase" evidence="2">
    <location>
        <begin position="398"/>
        <end position="513"/>
    </location>
</feature>
<keyword evidence="1" id="KW-0812">Transmembrane</keyword>
<accession>A0AAV2QCP4</accession>
<dbReference type="PROSITE" id="PS50055">
    <property type="entry name" value="TYR_PHOSPHATASE_PTP"/>
    <property type="match status" value="1"/>
</dbReference>
<evidence type="ECO:0000313" key="3">
    <source>
        <dbReference type="EMBL" id="CAL4077140.1"/>
    </source>
</evidence>
<protein>
    <recommendedName>
        <fullName evidence="2">Tyrosine-protein phosphatase domain-containing protein</fullName>
    </recommendedName>
</protein>
<dbReference type="SMART" id="SM00194">
    <property type="entry name" value="PTPc"/>
    <property type="match status" value="1"/>
</dbReference>
<dbReference type="SUPFAM" id="SSF52799">
    <property type="entry name" value="(Phosphotyrosine protein) phosphatases II"/>
    <property type="match status" value="1"/>
</dbReference>
<evidence type="ECO:0000256" key="1">
    <source>
        <dbReference type="SAM" id="Phobius"/>
    </source>
</evidence>
<comment type="caution">
    <text evidence="3">The sequence shown here is derived from an EMBL/GenBank/DDBJ whole genome shotgun (WGS) entry which is preliminary data.</text>
</comment>
<dbReference type="InterPro" id="IPR000242">
    <property type="entry name" value="PTP_cat"/>
</dbReference>
<dbReference type="Proteomes" id="UP001497623">
    <property type="component" value="Unassembled WGS sequence"/>
</dbReference>
<dbReference type="Gene3D" id="3.90.190.10">
    <property type="entry name" value="Protein tyrosine phosphatase superfamily"/>
    <property type="match status" value="1"/>
</dbReference>
<sequence length="513" mass="57367">GIVAAAAYGQQQQVDPIFTETGQRCVEYNGIPAKCGKHGEKYDWCYIDDRGYYNYCTDEACNDLDCDATKKCYWNEIQKETSCKCRNPNFHQDYWGQCHQCVLNDHCQSDQACQSRNTCRNVCNMDSQSCAENADCKGENHEAVCSCSSIYYGDPYTSGCYPCISNDHCQRNEMCDNNQCNDACKPTYCVSNATCKAENHVATCTCTGSLEGNPFSGQGDSGCYECVKDNHCPDDQHCKENRCADPCINYCNTTSLATCSVTNHQHICTCPKGYKIVGYTACEQGESGLSAAAIVTLVICLILILIIAVICILKKDYLSSKSRKAVVAFNSLSESATAALASVVTDNNQQVEEDYPFFANEASVTNADDNELYENLTQKVNHQDIEFYLIHAIHTKEIETEFMSIPSVADNMSFLEGSKPVNKKKNRYRNTIPYDQTRVILSASDSQAIYANLSETDYINASYIKSDYNKNIYIATQGPKNMNDNTINDFWRMIWQEKVSCIIMLAKLVEKGK</sequence>
<dbReference type="InterPro" id="IPR050348">
    <property type="entry name" value="Protein-Tyr_Phosphatase"/>
</dbReference>
<dbReference type="InterPro" id="IPR029021">
    <property type="entry name" value="Prot-tyrosine_phosphatase-like"/>
</dbReference>
<dbReference type="PANTHER" id="PTHR19134:SF527">
    <property type="entry name" value="TYROSINE-PROTEIN PHOSPHATASE NON-RECEPTOR TYPE 7"/>
    <property type="match status" value="1"/>
</dbReference>
<name>A0AAV2QCP4_MEGNR</name>
<dbReference type="Pfam" id="PF00102">
    <property type="entry name" value="Y_phosphatase"/>
    <property type="match status" value="1"/>
</dbReference>